<evidence type="ECO:0000256" key="7">
    <source>
        <dbReference type="ARBA" id="ARBA00032649"/>
    </source>
</evidence>
<evidence type="ECO:0000256" key="2">
    <source>
        <dbReference type="ARBA" id="ARBA00008133"/>
    </source>
</evidence>
<organism evidence="10">
    <name type="scientific">hydrothermal vent metagenome</name>
    <dbReference type="NCBI Taxonomy" id="652676"/>
    <lineage>
        <taxon>unclassified sequences</taxon>
        <taxon>metagenomes</taxon>
        <taxon>ecological metagenomes</taxon>
    </lineage>
</organism>
<protein>
    <recommendedName>
        <fullName evidence="3">uroporphyrinogen-III synthase</fullName>
        <ecNumber evidence="3">4.2.1.75</ecNumber>
    </recommendedName>
    <alternativeName>
        <fullName evidence="7">Hydroxymethylbilane hydrolyase [cyclizing]</fullName>
    </alternativeName>
    <alternativeName>
        <fullName evidence="6">Uroporphyrinogen-III cosynthase</fullName>
    </alternativeName>
</protein>
<dbReference type="EC" id="4.2.1.75" evidence="3"/>
<dbReference type="PANTHER" id="PTHR38042:SF1">
    <property type="entry name" value="UROPORPHYRINOGEN-III SYNTHASE, CHLOROPLASTIC"/>
    <property type="match status" value="1"/>
</dbReference>
<dbReference type="SUPFAM" id="SSF69618">
    <property type="entry name" value="HemD-like"/>
    <property type="match status" value="1"/>
</dbReference>
<evidence type="ECO:0000256" key="4">
    <source>
        <dbReference type="ARBA" id="ARBA00023239"/>
    </source>
</evidence>
<dbReference type="InterPro" id="IPR039793">
    <property type="entry name" value="UROS/Hem4"/>
</dbReference>
<comment type="catalytic activity">
    <reaction evidence="8">
        <text>hydroxymethylbilane = uroporphyrinogen III + H2O</text>
        <dbReference type="Rhea" id="RHEA:18965"/>
        <dbReference type="ChEBI" id="CHEBI:15377"/>
        <dbReference type="ChEBI" id="CHEBI:57308"/>
        <dbReference type="ChEBI" id="CHEBI:57845"/>
        <dbReference type="EC" id="4.2.1.75"/>
    </reaction>
</comment>
<evidence type="ECO:0000313" key="10">
    <source>
        <dbReference type="EMBL" id="CUS44660.1"/>
    </source>
</evidence>
<name>A0A160TI63_9ZZZZ</name>
<comment type="similarity">
    <text evidence="2">Belongs to the uroporphyrinogen-III synthase family.</text>
</comment>
<dbReference type="GO" id="GO:0006780">
    <property type="term" value="P:uroporphyrinogen III biosynthetic process"/>
    <property type="evidence" value="ECO:0007669"/>
    <property type="project" value="InterPro"/>
</dbReference>
<dbReference type="GO" id="GO:0004852">
    <property type="term" value="F:uroporphyrinogen-III synthase activity"/>
    <property type="evidence" value="ECO:0007669"/>
    <property type="project" value="UniProtKB-EC"/>
</dbReference>
<dbReference type="EMBL" id="CZQE01000165">
    <property type="protein sequence ID" value="CUS44660.1"/>
    <property type="molecule type" value="Genomic_DNA"/>
</dbReference>
<proteinExistence type="inferred from homology"/>
<dbReference type="CDD" id="cd06578">
    <property type="entry name" value="HemD"/>
    <property type="match status" value="1"/>
</dbReference>
<evidence type="ECO:0000259" key="9">
    <source>
        <dbReference type="Pfam" id="PF02602"/>
    </source>
</evidence>
<dbReference type="Pfam" id="PF02602">
    <property type="entry name" value="HEM4"/>
    <property type="match status" value="1"/>
</dbReference>
<comment type="pathway">
    <text evidence="1">Porphyrin-containing compound metabolism; protoporphyrin-IX biosynthesis; coproporphyrinogen-III from 5-aminolevulinate: step 3/4.</text>
</comment>
<keyword evidence="5" id="KW-0627">Porphyrin biosynthesis</keyword>
<reference evidence="10" key="1">
    <citation type="submission" date="2015-10" db="EMBL/GenBank/DDBJ databases">
        <authorList>
            <person name="Gilbert D.G."/>
        </authorList>
    </citation>
    <scope>NUCLEOTIDE SEQUENCE</scope>
</reference>
<evidence type="ECO:0000256" key="5">
    <source>
        <dbReference type="ARBA" id="ARBA00023244"/>
    </source>
</evidence>
<evidence type="ECO:0000256" key="6">
    <source>
        <dbReference type="ARBA" id="ARBA00031702"/>
    </source>
</evidence>
<dbReference type="InterPro" id="IPR003754">
    <property type="entry name" value="4pyrrol_synth_uPrphyn_synth"/>
</dbReference>
<gene>
    <name evidence="10" type="ORF">MGWOODY_Smn1724</name>
</gene>
<evidence type="ECO:0000256" key="3">
    <source>
        <dbReference type="ARBA" id="ARBA00013109"/>
    </source>
</evidence>
<dbReference type="PANTHER" id="PTHR38042">
    <property type="entry name" value="UROPORPHYRINOGEN-III SYNTHASE, CHLOROPLASTIC"/>
    <property type="match status" value="1"/>
</dbReference>
<dbReference type="InterPro" id="IPR036108">
    <property type="entry name" value="4pyrrol_syn_uPrphyn_synt_sf"/>
</dbReference>
<feature type="domain" description="Tetrapyrrole biosynthesis uroporphyrinogen III synthase" evidence="9">
    <location>
        <begin position="15"/>
        <end position="221"/>
    </location>
</feature>
<dbReference type="AlphaFoldDB" id="A0A160TI63"/>
<evidence type="ECO:0000256" key="8">
    <source>
        <dbReference type="ARBA" id="ARBA00048617"/>
    </source>
</evidence>
<accession>A0A160TI63</accession>
<evidence type="ECO:0000256" key="1">
    <source>
        <dbReference type="ARBA" id="ARBA00004772"/>
    </source>
</evidence>
<sequence length="267" mass="28225">MSVWVTRAAPDNLATARRLKGMGYGAVVVPVIRTRPLDHEPVEGRPDAIVFTSAHAVRHHQRPAVNDTVPVFAVSEGIARVALSMGYANVTSTGGDEDILLGLLAHILPPGGRVVEFCSPRTAHGLSQSLAARGFRVDHLPVYDTVAVDPADMDGAAAFAAGVGGIVIHSRAGARSVRRIIERNGWRGRIWCISPASAAHLSGLGGVTLSCAAEPTEAALLDLVRREALPTRWPAEATADRKALLPVRMPISGRIRPLPANDPAPLD</sequence>
<keyword evidence="4 10" id="KW-0456">Lyase</keyword>
<dbReference type="Gene3D" id="3.40.50.10090">
    <property type="match status" value="2"/>
</dbReference>